<dbReference type="Pfam" id="PF00437">
    <property type="entry name" value="T2SSE"/>
    <property type="match status" value="1"/>
</dbReference>
<dbReference type="EMBL" id="CP089047">
    <property type="protein sequence ID" value="UYF77407.1"/>
    <property type="molecule type" value="Genomic_DNA"/>
</dbReference>
<dbReference type="Proteomes" id="UP001164081">
    <property type="component" value="Plasmid pRIVM_C010761_3"/>
</dbReference>
<geneLocation type="plasmid" evidence="3 4">
    <name>pRIVM_C010761_3</name>
</geneLocation>
<name>A0AA46NXH8_9GAMM</name>
<comment type="similarity">
    <text evidence="1">Belongs to the GSP E family.</text>
</comment>
<dbReference type="InterPro" id="IPR027417">
    <property type="entry name" value="P-loop_NTPase"/>
</dbReference>
<proteinExistence type="inferred from homology"/>
<dbReference type="GO" id="GO:0016887">
    <property type="term" value="F:ATP hydrolysis activity"/>
    <property type="evidence" value="ECO:0007669"/>
    <property type="project" value="InterPro"/>
</dbReference>
<keyword evidence="3" id="KW-0614">Plasmid</keyword>
<dbReference type="PANTHER" id="PTHR30486">
    <property type="entry name" value="TWITCHING MOTILITY PROTEIN PILT"/>
    <property type="match status" value="1"/>
</dbReference>
<evidence type="ECO:0000259" key="2">
    <source>
        <dbReference type="Pfam" id="PF00437"/>
    </source>
</evidence>
<evidence type="ECO:0000256" key="1">
    <source>
        <dbReference type="ARBA" id="ARBA00006611"/>
    </source>
</evidence>
<dbReference type="Gene3D" id="3.30.450.90">
    <property type="match status" value="1"/>
</dbReference>
<gene>
    <name evidence="3" type="primary">tadA</name>
    <name evidence="3" type="ORF">LSO58_18400</name>
</gene>
<dbReference type="SUPFAM" id="SSF52540">
    <property type="entry name" value="P-loop containing nucleoside triphosphate hydrolases"/>
    <property type="match status" value="1"/>
</dbReference>
<dbReference type="Gene3D" id="3.40.50.300">
    <property type="entry name" value="P-loop containing nucleotide triphosphate hydrolases"/>
    <property type="match status" value="1"/>
</dbReference>
<feature type="domain" description="Bacterial type II secretion system protein E" evidence="2">
    <location>
        <begin position="182"/>
        <end position="370"/>
    </location>
</feature>
<protein>
    <submittedName>
        <fullName evidence="3">Flp pilus assembly complex ATPase component TadA</fullName>
    </submittedName>
</protein>
<dbReference type="InterPro" id="IPR001482">
    <property type="entry name" value="T2SS/T4SS_dom"/>
</dbReference>
<dbReference type="InterPro" id="IPR050921">
    <property type="entry name" value="T4SS_GSP_E_ATPase"/>
</dbReference>
<dbReference type="PANTHER" id="PTHR30486:SF6">
    <property type="entry name" value="TYPE IV PILUS RETRACTATION ATPASE PILT"/>
    <property type="match status" value="1"/>
</dbReference>
<dbReference type="CDD" id="cd19516">
    <property type="entry name" value="DotB_TraJ"/>
    <property type="match status" value="1"/>
</dbReference>
<evidence type="ECO:0000313" key="3">
    <source>
        <dbReference type="EMBL" id="UYF77407.1"/>
    </source>
</evidence>
<dbReference type="AlphaFoldDB" id="A0AA46NXH8"/>
<reference evidence="3" key="1">
    <citation type="journal article" date="2022" name="J Glob Antimicrob Resist">
        <title>Comparative analysis of IMP-4- and OXA-58-containing plasmids of three carbapenemase-producing Acinetobacter ursingii strains in the Netherlands.</title>
        <authorList>
            <person name="Hendrickx A.P.A."/>
            <person name="Schade R.P."/>
            <person name="Landman F."/>
            <person name="Bosch T."/>
            <person name="Schouls L.M."/>
            <person name="van Dijk K."/>
        </authorList>
    </citation>
    <scope>NUCLEOTIDE SEQUENCE</scope>
    <source>
        <strain evidence="3">RIVM_C010761</strain>
    </source>
</reference>
<evidence type="ECO:0000313" key="4">
    <source>
        <dbReference type="Proteomes" id="UP001164081"/>
    </source>
</evidence>
<sequence length="445" mass="49481">MPTELPEQEVIDIPDSYYQSGNVATIPEKVLKKHGYEMLLHDTIRVDNFELTSETDVRKILTIAEHFKASDIFALSGRPILIRRYGRLYALTYTNIKGIELDCFLTTINGSEALSSIRRGIGLNFAYSCSLFDPNSSEGIGGFVAEDSENGNTNVIAVDRNKVVFRCNISACMDLTGNTSFQIVMRLIPSKPPKYSDIGVELEYLLKCIPRIGIVYMAGETGSGKSTTLSSFIRYILEEDTHIQGNIITIEEPIEFRYNEIQSRHSVISQSQVPEHFSSFALAVREAMRRKPALLLVGELRDQESFSAAIELSQTGHPVLSTVHSNDVANILPRILALVPKEQQNRKLTETIATAHALIAQRLVETIDGKQMAVRETLFMTKDFRSKLLDIAISDDGFSGVVKEIRSVMNQPTGTAFSSPNFEVQAHKLLAENRITQAGFDALLA</sequence>
<organism evidence="3 4">
    <name type="scientific">Acinetobacter ursingii</name>
    <dbReference type="NCBI Taxonomy" id="108980"/>
    <lineage>
        <taxon>Bacteria</taxon>
        <taxon>Pseudomonadati</taxon>
        <taxon>Pseudomonadota</taxon>
        <taxon>Gammaproteobacteria</taxon>
        <taxon>Moraxellales</taxon>
        <taxon>Moraxellaceae</taxon>
        <taxon>Acinetobacter</taxon>
    </lineage>
</organism>
<accession>A0AA46NXH8</accession>
<dbReference type="RefSeq" id="WP_225761876.1">
    <property type="nucleotide sequence ID" value="NZ_CP089047.1"/>
</dbReference>